<reference evidence="1 2" key="1">
    <citation type="journal article" date="2016" name="Proc. Natl. Acad. Sci. U.S.A.">
        <title>Lipid metabolic changes in an early divergent fungus govern the establishment of a mutualistic symbiosis with endobacteria.</title>
        <authorList>
            <person name="Lastovetsky O.A."/>
            <person name="Gaspar M.L."/>
            <person name="Mondo S.J."/>
            <person name="LaButti K.M."/>
            <person name="Sandor L."/>
            <person name="Grigoriev I.V."/>
            <person name="Henry S.A."/>
            <person name="Pawlowska T.E."/>
        </authorList>
    </citation>
    <scope>NUCLEOTIDE SEQUENCE [LARGE SCALE GENOMIC DNA]</scope>
    <source>
        <strain evidence="1 2">ATCC 11559</strain>
    </source>
</reference>
<proteinExistence type="predicted"/>
<evidence type="ECO:0000313" key="2">
    <source>
        <dbReference type="Proteomes" id="UP000242381"/>
    </source>
</evidence>
<name>A0A1X0RQG6_RHIZD</name>
<protein>
    <submittedName>
        <fullName evidence="1">Uncharacterized protein</fullName>
    </submittedName>
</protein>
<dbReference type="Proteomes" id="UP000242381">
    <property type="component" value="Unassembled WGS sequence"/>
</dbReference>
<organism evidence="1 2">
    <name type="scientific">Rhizopus microsporus</name>
    <dbReference type="NCBI Taxonomy" id="58291"/>
    <lineage>
        <taxon>Eukaryota</taxon>
        <taxon>Fungi</taxon>
        <taxon>Fungi incertae sedis</taxon>
        <taxon>Mucoromycota</taxon>
        <taxon>Mucoromycotina</taxon>
        <taxon>Mucoromycetes</taxon>
        <taxon>Mucorales</taxon>
        <taxon>Mucorineae</taxon>
        <taxon>Rhizopodaceae</taxon>
        <taxon>Rhizopus</taxon>
    </lineage>
</organism>
<dbReference type="EMBL" id="KV921487">
    <property type="protein sequence ID" value="ORE14171.1"/>
    <property type="molecule type" value="Genomic_DNA"/>
</dbReference>
<dbReference type="AlphaFoldDB" id="A0A1X0RQG6"/>
<sequence>MCPKRDILKSTVHCIAKDHSHHKIFTKIQRPFRRRNIRISFLNFVSIQRGLFNILLNSMSSNFSLLASQQYHAETLCICLDICWKGLRELSPGYLKRTIATRLANQLILHLLHPVHHTINATKDNMLDVTVRTYILKKIQDETQRNSRSKKKKMEEHYDKNLSEAKKFQVEDKALMKNHVPKSKFDEKWLGPMDMLGCIAY</sequence>
<evidence type="ECO:0000313" key="1">
    <source>
        <dbReference type="EMBL" id="ORE14171.1"/>
    </source>
</evidence>
<gene>
    <name evidence="1" type="ORF">BCV71DRAFT_258177</name>
</gene>
<accession>A0A1X0RQG6</accession>